<organism evidence="2">
    <name type="scientific">marine metagenome</name>
    <dbReference type="NCBI Taxonomy" id="408172"/>
    <lineage>
        <taxon>unclassified sequences</taxon>
        <taxon>metagenomes</taxon>
        <taxon>ecological metagenomes</taxon>
    </lineage>
</organism>
<protein>
    <submittedName>
        <fullName evidence="2">Uncharacterized protein</fullName>
    </submittedName>
</protein>
<sequence length="77" mass="8998">MTREEADEFFRSIGQSLEEKITKGFTEEGAINQASRVKQQMSETPEQSHQRDSINKDHDDIYDDAFFLNEQLKKSDK</sequence>
<dbReference type="AlphaFoldDB" id="A0A382PZJ0"/>
<accession>A0A382PZJ0</accession>
<gene>
    <name evidence="2" type="ORF">METZ01_LOCUS331627</name>
</gene>
<feature type="region of interest" description="Disordered" evidence="1">
    <location>
        <begin position="35"/>
        <end position="60"/>
    </location>
</feature>
<feature type="compositionally biased region" description="Basic and acidic residues" evidence="1">
    <location>
        <begin position="46"/>
        <end position="59"/>
    </location>
</feature>
<dbReference type="EMBL" id="UINC01110935">
    <property type="protein sequence ID" value="SVC78773.1"/>
    <property type="molecule type" value="Genomic_DNA"/>
</dbReference>
<evidence type="ECO:0000256" key="1">
    <source>
        <dbReference type="SAM" id="MobiDB-lite"/>
    </source>
</evidence>
<feature type="compositionally biased region" description="Polar residues" evidence="1">
    <location>
        <begin position="35"/>
        <end position="45"/>
    </location>
</feature>
<name>A0A382PZJ0_9ZZZZ</name>
<reference evidence="2" key="1">
    <citation type="submission" date="2018-05" db="EMBL/GenBank/DDBJ databases">
        <authorList>
            <person name="Lanie J.A."/>
            <person name="Ng W.-L."/>
            <person name="Kazmierczak K.M."/>
            <person name="Andrzejewski T.M."/>
            <person name="Davidsen T.M."/>
            <person name="Wayne K.J."/>
            <person name="Tettelin H."/>
            <person name="Glass J.I."/>
            <person name="Rusch D."/>
            <person name="Podicherti R."/>
            <person name="Tsui H.-C.T."/>
            <person name="Winkler M.E."/>
        </authorList>
    </citation>
    <scope>NUCLEOTIDE SEQUENCE</scope>
</reference>
<evidence type="ECO:0000313" key="2">
    <source>
        <dbReference type="EMBL" id="SVC78773.1"/>
    </source>
</evidence>
<proteinExistence type="predicted"/>